<evidence type="ECO:0000313" key="2">
    <source>
        <dbReference type="Proteomes" id="UP000499080"/>
    </source>
</evidence>
<gene>
    <name evidence="1" type="ORF">AVEN_261121_1</name>
</gene>
<keyword evidence="2" id="KW-1185">Reference proteome</keyword>
<proteinExistence type="predicted"/>
<comment type="caution">
    <text evidence="1">The sequence shown here is derived from an EMBL/GenBank/DDBJ whole genome shotgun (WGS) entry which is preliminary data.</text>
</comment>
<sequence length="282" mass="32516">MVFCIEKFSSALCLAHGTHQSFADLPEQCYNLTENSIDVYDVISKLSKIFQQEFRSILRNILVKESLEWFDLFIKANLSRYIKISENATYFQFMVLCSLIHTISSEVFRDLQCFTSVKIISLCLRVVYDRCYKDQFEKESEGLGLYCKRINIPLLFEDGKSLLSTDFKKEIKSMLQNIRVVGYKNFELTDLEERMLHDSLDLVPAEGIPVDSEVSTNMPCKPPSATDINRNLADEIDIEMKMDFLNLDENSPGAIRICDICDGKCFTFLSLYQNEITENIKS</sequence>
<name>A0A4Y2JHN6_ARAVE</name>
<dbReference type="AlphaFoldDB" id="A0A4Y2JHN6"/>
<evidence type="ECO:0000313" key="1">
    <source>
        <dbReference type="EMBL" id="GBM89434.1"/>
    </source>
</evidence>
<accession>A0A4Y2JHN6</accession>
<organism evidence="1 2">
    <name type="scientific">Araneus ventricosus</name>
    <name type="common">Orbweaver spider</name>
    <name type="synonym">Epeira ventricosa</name>
    <dbReference type="NCBI Taxonomy" id="182803"/>
    <lineage>
        <taxon>Eukaryota</taxon>
        <taxon>Metazoa</taxon>
        <taxon>Ecdysozoa</taxon>
        <taxon>Arthropoda</taxon>
        <taxon>Chelicerata</taxon>
        <taxon>Arachnida</taxon>
        <taxon>Araneae</taxon>
        <taxon>Araneomorphae</taxon>
        <taxon>Entelegynae</taxon>
        <taxon>Araneoidea</taxon>
        <taxon>Araneidae</taxon>
        <taxon>Araneus</taxon>
    </lineage>
</organism>
<dbReference type="Proteomes" id="UP000499080">
    <property type="component" value="Unassembled WGS sequence"/>
</dbReference>
<reference evidence="1 2" key="1">
    <citation type="journal article" date="2019" name="Sci. Rep.">
        <title>Orb-weaving spider Araneus ventricosus genome elucidates the spidroin gene catalogue.</title>
        <authorList>
            <person name="Kono N."/>
            <person name="Nakamura H."/>
            <person name="Ohtoshi R."/>
            <person name="Moran D.A.P."/>
            <person name="Shinohara A."/>
            <person name="Yoshida Y."/>
            <person name="Fujiwara M."/>
            <person name="Mori M."/>
            <person name="Tomita M."/>
            <person name="Arakawa K."/>
        </authorList>
    </citation>
    <scope>NUCLEOTIDE SEQUENCE [LARGE SCALE GENOMIC DNA]</scope>
</reference>
<protein>
    <submittedName>
        <fullName evidence="1">Uncharacterized protein</fullName>
    </submittedName>
</protein>
<dbReference type="EMBL" id="BGPR01003539">
    <property type="protein sequence ID" value="GBM89434.1"/>
    <property type="molecule type" value="Genomic_DNA"/>
</dbReference>